<dbReference type="SUPFAM" id="SSF53448">
    <property type="entry name" value="Nucleotide-diphospho-sugar transferases"/>
    <property type="match status" value="1"/>
</dbReference>
<dbReference type="PANTHER" id="PTHR19136">
    <property type="entry name" value="MOLYBDENUM COFACTOR GUANYLYLTRANSFERASE"/>
    <property type="match status" value="1"/>
</dbReference>
<dbReference type="Gene3D" id="3.90.550.10">
    <property type="entry name" value="Spore Coat Polysaccharide Biosynthesis Protein SpsA, Chain A"/>
    <property type="match status" value="1"/>
</dbReference>
<comment type="subunit">
    <text evidence="8">Monomer.</text>
</comment>
<comment type="subcellular location">
    <subcellularLocation>
        <location evidence="8">Cytoplasm</location>
    </subcellularLocation>
</comment>
<evidence type="ECO:0000256" key="1">
    <source>
        <dbReference type="ARBA" id="ARBA00022490"/>
    </source>
</evidence>
<accession>A0A1I5A6A2</accession>
<evidence type="ECO:0000313" key="11">
    <source>
        <dbReference type="Proteomes" id="UP000242222"/>
    </source>
</evidence>
<feature type="binding site" evidence="8">
    <location>
        <position position="102"/>
    </location>
    <ligand>
        <name>Mg(2+)</name>
        <dbReference type="ChEBI" id="CHEBI:18420"/>
    </ligand>
</feature>
<keyword evidence="2 8" id="KW-0808">Transferase</keyword>
<dbReference type="InterPro" id="IPR025877">
    <property type="entry name" value="MobA-like_NTP_Trfase"/>
</dbReference>
<dbReference type="GO" id="GO:1902758">
    <property type="term" value="P:bis(molybdopterin guanine dinucleotide)molybdenum biosynthetic process"/>
    <property type="evidence" value="ECO:0007669"/>
    <property type="project" value="TreeGrafter"/>
</dbReference>
<dbReference type="GO" id="GO:0061603">
    <property type="term" value="F:molybdenum cofactor guanylyltransferase activity"/>
    <property type="evidence" value="ECO:0007669"/>
    <property type="project" value="UniProtKB-EC"/>
</dbReference>
<dbReference type="RefSeq" id="WP_092879060.1">
    <property type="nucleotide sequence ID" value="NZ_FOVC01000011.1"/>
</dbReference>
<dbReference type="PANTHER" id="PTHR19136:SF81">
    <property type="entry name" value="MOLYBDENUM COFACTOR GUANYLYLTRANSFERASE"/>
    <property type="match status" value="1"/>
</dbReference>
<dbReference type="OrthoDB" id="9788394at2"/>
<dbReference type="NCBIfam" id="TIGR02665">
    <property type="entry name" value="molyb_mobA"/>
    <property type="match status" value="1"/>
</dbReference>
<evidence type="ECO:0000313" key="10">
    <source>
        <dbReference type="EMBL" id="SFN57992.1"/>
    </source>
</evidence>
<comment type="cofactor">
    <cofactor evidence="8">
        <name>Mg(2+)</name>
        <dbReference type="ChEBI" id="CHEBI:18420"/>
    </cofactor>
</comment>
<sequence length="193" mass="20984">MRSDILPITGALLAGGLGSRMGGKDKGLLLFQGRPLYQHVQQNLQLQVDSVVINANRNLDSYAQSGLPIISDSLPDHPGPLAGMLAVLAASPTPWVAFAPCDMPWLPFDWINKLWQQKGAAPAAWVKSHERDHPALTLLNTTLRPALQFSLAQGERRLSRFLSGAGGHAVTLEDEERCFANMNTPQDLERADG</sequence>
<organism evidence="10 11">
    <name type="scientific">Izhakiella capsodis</name>
    <dbReference type="NCBI Taxonomy" id="1367852"/>
    <lineage>
        <taxon>Bacteria</taxon>
        <taxon>Pseudomonadati</taxon>
        <taxon>Pseudomonadota</taxon>
        <taxon>Gammaproteobacteria</taxon>
        <taxon>Enterobacterales</taxon>
        <taxon>Erwiniaceae</taxon>
        <taxon>Izhakiella</taxon>
    </lineage>
</organism>
<feature type="binding site" evidence="8">
    <location>
        <position position="54"/>
    </location>
    <ligand>
        <name>GTP</name>
        <dbReference type="ChEBI" id="CHEBI:37565"/>
    </ligand>
</feature>
<comment type="domain">
    <text evidence="8">The N-terminal domain determines nucleotide recognition and specific binding, while the C-terminal domain determines the specific binding to the target protein.</text>
</comment>
<evidence type="ECO:0000259" key="9">
    <source>
        <dbReference type="Pfam" id="PF12804"/>
    </source>
</evidence>
<dbReference type="Proteomes" id="UP000242222">
    <property type="component" value="Unassembled WGS sequence"/>
</dbReference>
<proteinExistence type="inferred from homology"/>
<dbReference type="Pfam" id="PF12804">
    <property type="entry name" value="NTP_transf_3"/>
    <property type="match status" value="1"/>
</dbReference>
<keyword evidence="1 8" id="KW-0963">Cytoplasm</keyword>
<keyword evidence="4 8" id="KW-0547">Nucleotide-binding</keyword>
<name>A0A1I5A6A2_9GAMM</name>
<comment type="similarity">
    <text evidence="8">Belongs to the MobA family.</text>
</comment>
<dbReference type="InterPro" id="IPR013482">
    <property type="entry name" value="Molybde_CF_guanTrfase"/>
</dbReference>
<evidence type="ECO:0000256" key="8">
    <source>
        <dbReference type="HAMAP-Rule" id="MF_00316"/>
    </source>
</evidence>
<dbReference type="HAMAP" id="MF_00316">
    <property type="entry name" value="MobA"/>
    <property type="match status" value="1"/>
</dbReference>
<keyword evidence="11" id="KW-1185">Reference proteome</keyword>
<evidence type="ECO:0000256" key="7">
    <source>
        <dbReference type="ARBA" id="ARBA00023150"/>
    </source>
</evidence>
<keyword evidence="5 8" id="KW-0460">Magnesium</keyword>
<reference evidence="11" key="1">
    <citation type="submission" date="2016-10" db="EMBL/GenBank/DDBJ databases">
        <authorList>
            <person name="Varghese N."/>
            <person name="Submissions S."/>
        </authorList>
    </citation>
    <scope>NUCLEOTIDE SEQUENCE [LARGE SCALE GENOMIC DNA]</scope>
    <source>
        <strain evidence="11">N6PO6</strain>
    </source>
</reference>
<keyword evidence="7 8" id="KW-0501">Molybdenum cofactor biosynthesis</keyword>
<feature type="binding site" evidence="8">
    <location>
        <begin position="13"/>
        <end position="15"/>
    </location>
    <ligand>
        <name>GTP</name>
        <dbReference type="ChEBI" id="CHEBI:37565"/>
    </ligand>
</feature>
<comment type="function">
    <text evidence="8">Transfers a GMP moiety from GTP to Mo-molybdopterin (Mo-MPT) cofactor (Moco or molybdenum cofactor) to form Mo-molybdopterin guanine dinucleotide (Mo-MGD) cofactor.</text>
</comment>
<protein>
    <recommendedName>
        <fullName evidence="8">Molybdenum cofactor guanylyltransferase</fullName>
        <shortName evidence="8">MoCo guanylyltransferase</shortName>
        <ecNumber evidence="8">2.7.7.77</ecNumber>
    </recommendedName>
    <alternativeName>
        <fullName evidence="8">GTP:molybdopterin guanylyltransferase</fullName>
    </alternativeName>
    <alternativeName>
        <fullName evidence="8">Mo-MPT guanylyltransferase</fullName>
    </alternativeName>
    <alternativeName>
        <fullName evidence="8">Molybdopterin guanylyltransferase</fullName>
    </alternativeName>
    <alternativeName>
        <fullName evidence="8">Molybdopterin-guanine dinucleotide synthase</fullName>
        <shortName evidence="8">MGD synthase</shortName>
    </alternativeName>
</protein>
<evidence type="ECO:0000256" key="5">
    <source>
        <dbReference type="ARBA" id="ARBA00022842"/>
    </source>
</evidence>
<dbReference type="GO" id="GO:0005737">
    <property type="term" value="C:cytoplasm"/>
    <property type="evidence" value="ECO:0007669"/>
    <property type="project" value="UniProtKB-SubCell"/>
</dbReference>
<evidence type="ECO:0000256" key="4">
    <source>
        <dbReference type="ARBA" id="ARBA00022741"/>
    </source>
</evidence>
<comment type="catalytic activity">
    <reaction evidence="8">
        <text>Mo-molybdopterin + GTP + H(+) = Mo-molybdopterin guanine dinucleotide + diphosphate</text>
        <dbReference type="Rhea" id="RHEA:34243"/>
        <dbReference type="ChEBI" id="CHEBI:15378"/>
        <dbReference type="ChEBI" id="CHEBI:33019"/>
        <dbReference type="ChEBI" id="CHEBI:37565"/>
        <dbReference type="ChEBI" id="CHEBI:71302"/>
        <dbReference type="ChEBI" id="CHEBI:71310"/>
        <dbReference type="EC" id="2.7.7.77"/>
    </reaction>
</comment>
<dbReference type="EMBL" id="FOVC01000011">
    <property type="protein sequence ID" value="SFN57992.1"/>
    <property type="molecule type" value="Genomic_DNA"/>
</dbReference>
<dbReference type="CDD" id="cd02503">
    <property type="entry name" value="MobA"/>
    <property type="match status" value="1"/>
</dbReference>
<evidence type="ECO:0000256" key="6">
    <source>
        <dbReference type="ARBA" id="ARBA00023134"/>
    </source>
</evidence>
<feature type="binding site" evidence="8">
    <location>
        <position position="72"/>
    </location>
    <ligand>
        <name>GTP</name>
        <dbReference type="ChEBI" id="CHEBI:37565"/>
    </ligand>
</feature>
<feature type="binding site" evidence="8">
    <location>
        <position position="102"/>
    </location>
    <ligand>
        <name>GTP</name>
        <dbReference type="ChEBI" id="CHEBI:37565"/>
    </ligand>
</feature>
<keyword evidence="6 8" id="KW-0342">GTP-binding</keyword>
<dbReference type="STRING" id="1367852.SAMN05216516_1115"/>
<dbReference type="GO" id="GO:0005525">
    <property type="term" value="F:GTP binding"/>
    <property type="evidence" value="ECO:0007669"/>
    <property type="project" value="UniProtKB-UniRule"/>
</dbReference>
<dbReference type="AlphaFoldDB" id="A0A1I5A6A2"/>
<dbReference type="GO" id="GO:0046872">
    <property type="term" value="F:metal ion binding"/>
    <property type="evidence" value="ECO:0007669"/>
    <property type="project" value="UniProtKB-KW"/>
</dbReference>
<dbReference type="InterPro" id="IPR029044">
    <property type="entry name" value="Nucleotide-diphossugar_trans"/>
</dbReference>
<keyword evidence="3 8" id="KW-0479">Metal-binding</keyword>
<gene>
    <name evidence="8" type="primary">mobA</name>
    <name evidence="10" type="ORF">SAMN05216516_1115</name>
</gene>
<evidence type="ECO:0000256" key="3">
    <source>
        <dbReference type="ARBA" id="ARBA00022723"/>
    </source>
</evidence>
<feature type="domain" description="MobA-like NTP transferase" evidence="9">
    <location>
        <begin position="10"/>
        <end position="162"/>
    </location>
</feature>
<evidence type="ECO:0000256" key="2">
    <source>
        <dbReference type="ARBA" id="ARBA00022679"/>
    </source>
</evidence>
<dbReference type="EC" id="2.7.7.77" evidence="8"/>
<feature type="binding site" evidence="8">
    <location>
        <position position="26"/>
    </location>
    <ligand>
        <name>GTP</name>
        <dbReference type="ChEBI" id="CHEBI:37565"/>
    </ligand>
</feature>